<evidence type="ECO:0000313" key="3">
    <source>
        <dbReference type="Proteomes" id="UP000193334"/>
    </source>
</evidence>
<dbReference type="OrthoDB" id="9801429at2"/>
<accession>A0A1W6LNI1</accession>
<dbReference type="RefSeq" id="WP_085755984.1">
    <property type="nucleotide sequence ID" value="NZ_CP021023.1"/>
</dbReference>
<sequence>MYTSKEKIEQAKKVFKNQGGIMRTSEAIKHGIHPRTLYFMRDHNYLDVLARGVFRLAELEPVDYQDIVTVASKVRSGVICLISALSFHEITTQIPHEVYVAISRKMSYPRLEYPPARFFKFSEKSFKAGVDIHKISGIDVKIYSPEKTIVDCFRYRNKIGMEVAMEALKLWRRKKNANIRNVMEYARICRVYNVIKPYIEATL</sequence>
<feature type="domain" description="AbiEi antitoxin N-terminal" evidence="1">
    <location>
        <begin position="10"/>
        <end position="57"/>
    </location>
</feature>
<proteinExistence type="predicted"/>
<dbReference type="STRING" id="1941349.STSP1_01742"/>
<dbReference type="Proteomes" id="UP000193334">
    <property type="component" value="Chromosome"/>
</dbReference>
<organism evidence="2 3">
    <name type="scientific">Sedimentisphaera salicampi</name>
    <dbReference type="NCBI Taxonomy" id="1941349"/>
    <lineage>
        <taxon>Bacteria</taxon>
        <taxon>Pseudomonadati</taxon>
        <taxon>Planctomycetota</taxon>
        <taxon>Phycisphaerae</taxon>
        <taxon>Sedimentisphaerales</taxon>
        <taxon>Sedimentisphaeraceae</taxon>
        <taxon>Sedimentisphaera</taxon>
    </lineage>
</organism>
<dbReference type="KEGG" id="pbp:STSP1_01742"/>
<name>A0A1W6LNI1_9BACT</name>
<dbReference type="EMBL" id="CP021023">
    <property type="protein sequence ID" value="ARN57338.1"/>
    <property type="molecule type" value="Genomic_DNA"/>
</dbReference>
<dbReference type="Pfam" id="PF13338">
    <property type="entry name" value="AbiEi_4"/>
    <property type="match status" value="1"/>
</dbReference>
<gene>
    <name evidence="2" type="ORF">STSP1_01742</name>
</gene>
<evidence type="ECO:0000313" key="2">
    <source>
        <dbReference type="EMBL" id="ARN57338.1"/>
    </source>
</evidence>
<evidence type="ECO:0000259" key="1">
    <source>
        <dbReference type="Pfam" id="PF13338"/>
    </source>
</evidence>
<protein>
    <recommendedName>
        <fullName evidence="1">AbiEi antitoxin N-terminal domain-containing protein</fullName>
    </recommendedName>
</protein>
<keyword evidence="3" id="KW-1185">Reference proteome</keyword>
<reference evidence="3" key="1">
    <citation type="submission" date="2017-04" db="EMBL/GenBank/DDBJ databases">
        <title>Comparative genomics and description of representatives of a novel lineage of planctomycetes thriving in anoxic sediments.</title>
        <authorList>
            <person name="Spring S."/>
            <person name="Bunk B."/>
            <person name="Sproer C."/>
        </authorList>
    </citation>
    <scope>NUCLEOTIDE SEQUENCE [LARGE SCALE GENOMIC DNA]</scope>
    <source>
        <strain evidence="3">ST-PulAB-D4</strain>
    </source>
</reference>
<dbReference type="AlphaFoldDB" id="A0A1W6LNI1"/>
<dbReference type="InterPro" id="IPR025159">
    <property type="entry name" value="AbiEi_N"/>
</dbReference>